<evidence type="ECO:0000313" key="9">
    <source>
        <dbReference type="Proteomes" id="UP000290218"/>
    </source>
</evidence>
<gene>
    <name evidence="8" type="ORF">ESB00_16945</name>
</gene>
<dbReference type="AlphaFoldDB" id="A0A4Q1C4R7"/>
<dbReference type="InterPro" id="IPR005110">
    <property type="entry name" value="MoeA_linker/N"/>
</dbReference>
<dbReference type="PANTHER" id="PTHR10192">
    <property type="entry name" value="MOLYBDOPTERIN BIOSYNTHESIS PROTEIN"/>
    <property type="match status" value="1"/>
</dbReference>
<comment type="function">
    <text evidence="1 6">Catalyzes the insertion of molybdate into adenylated molybdopterin with the concomitant release of AMP.</text>
</comment>
<dbReference type="InterPro" id="IPR036425">
    <property type="entry name" value="MoaB/Mog-like_dom_sf"/>
</dbReference>
<feature type="domain" description="MoaB/Mog" evidence="7">
    <location>
        <begin position="174"/>
        <end position="311"/>
    </location>
</feature>
<dbReference type="InterPro" id="IPR008284">
    <property type="entry name" value="MoCF_biosynth_CS"/>
</dbReference>
<dbReference type="GO" id="GO:0006777">
    <property type="term" value="P:Mo-molybdopterin cofactor biosynthetic process"/>
    <property type="evidence" value="ECO:0007669"/>
    <property type="project" value="UniProtKB-UniRule"/>
</dbReference>
<keyword evidence="6" id="KW-0500">Molybdenum</keyword>
<dbReference type="InterPro" id="IPR036688">
    <property type="entry name" value="MoeA_C_domain_IV_sf"/>
</dbReference>
<dbReference type="CDD" id="cd00887">
    <property type="entry name" value="MoeA"/>
    <property type="match status" value="1"/>
</dbReference>
<proteinExistence type="inferred from homology"/>
<evidence type="ECO:0000256" key="1">
    <source>
        <dbReference type="ARBA" id="ARBA00002901"/>
    </source>
</evidence>
<keyword evidence="6 8" id="KW-0808">Transferase</keyword>
<reference evidence="8 9" key="1">
    <citation type="submission" date="2019-01" db="EMBL/GenBank/DDBJ databases">
        <title>Lacunisphaera sp. strain TWA-58.</title>
        <authorList>
            <person name="Chen W.-M."/>
        </authorList>
    </citation>
    <scope>NUCLEOTIDE SEQUENCE [LARGE SCALE GENOMIC DNA]</scope>
    <source>
        <strain evidence="8 9">TWA-58</strain>
    </source>
</reference>
<evidence type="ECO:0000313" key="8">
    <source>
        <dbReference type="EMBL" id="RXK53381.1"/>
    </source>
</evidence>
<keyword evidence="6" id="KW-0479">Metal-binding</keyword>
<dbReference type="Gene3D" id="2.40.340.10">
    <property type="entry name" value="MoeA, C-terminal, domain IV"/>
    <property type="match status" value="1"/>
</dbReference>
<dbReference type="PANTHER" id="PTHR10192:SF5">
    <property type="entry name" value="GEPHYRIN"/>
    <property type="match status" value="1"/>
</dbReference>
<dbReference type="Gene3D" id="3.90.105.10">
    <property type="entry name" value="Molybdopterin biosynthesis moea protein, domain 2"/>
    <property type="match status" value="1"/>
</dbReference>
<dbReference type="EC" id="2.10.1.1" evidence="6"/>
<dbReference type="Pfam" id="PF00994">
    <property type="entry name" value="MoCF_biosynth"/>
    <property type="match status" value="1"/>
</dbReference>
<comment type="pathway">
    <text evidence="2 6">Cofactor biosynthesis; molybdopterin biosynthesis.</text>
</comment>
<dbReference type="Proteomes" id="UP000290218">
    <property type="component" value="Unassembled WGS sequence"/>
</dbReference>
<dbReference type="SUPFAM" id="SSF53218">
    <property type="entry name" value="Molybdenum cofactor biosynthesis proteins"/>
    <property type="match status" value="1"/>
</dbReference>
<evidence type="ECO:0000259" key="7">
    <source>
        <dbReference type="SMART" id="SM00852"/>
    </source>
</evidence>
<dbReference type="GO" id="GO:0046872">
    <property type="term" value="F:metal ion binding"/>
    <property type="evidence" value="ECO:0007669"/>
    <property type="project" value="UniProtKB-UniRule"/>
</dbReference>
<dbReference type="OrthoDB" id="9804758at2"/>
<accession>A0A4Q1C4R7</accession>
<dbReference type="InterPro" id="IPR038987">
    <property type="entry name" value="MoeA-like"/>
</dbReference>
<dbReference type="Gene3D" id="3.40.980.10">
    <property type="entry name" value="MoaB/Mog-like domain"/>
    <property type="match status" value="1"/>
</dbReference>
<keyword evidence="4 6" id="KW-0501">Molybdenum cofactor biosynthesis</keyword>
<sequence length="396" mass="40926">MELTPVPAALREVLSRAPQLPAERVPLAQALDRVLREPARADLDSPPFDASAMDGYALRAADAPQPLRLIGESAAGAAFPGTVGPGECVRIFTGAPVPAGADCVVKQEDTTRAGPNVRITNIGPSGAFIRRRGENRRTGDILVPAGTRLGPPELAALASAGVTQPSVTLRPRVAHVVTGNELVAPDRTPAGAQIRDSNSALIAALVAHHGGELTAHAHLPDDLAPAQAALAALPEHDVLLISGGASLGDHDFARPALTALGYTLHFQQVNLRPGKPLVFASRGDRLAFALPGNPVSHWVTFNLFVAPLLQKLATGLDAGPTRLRGRLAPGGPLPPPDARQTIWPARVALVDGEPHVTLLTLASSGDSSGLVGANALVPLPANGLDPAQPIEFIDCS</sequence>
<dbReference type="EMBL" id="SDHX01000002">
    <property type="protein sequence ID" value="RXK53381.1"/>
    <property type="molecule type" value="Genomic_DNA"/>
</dbReference>
<comment type="caution">
    <text evidence="8">The sequence shown here is derived from an EMBL/GenBank/DDBJ whole genome shotgun (WGS) entry which is preliminary data.</text>
</comment>
<dbReference type="SMART" id="SM00852">
    <property type="entry name" value="MoCF_biosynth"/>
    <property type="match status" value="1"/>
</dbReference>
<dbReference type="PROSITE" id="PS01079">
    <property type="entry name" value="MOCF_BIOSYNTHESIS_2"/>
    <property type="match status" value="1"/>
</dbReference>
<dbReference type="RefSeq" id="WP_129048971.1">
    <property type="nucleotide sequence ID" value="NZ_SDHX01000002.1"/>
</dbReference>
<keyword evidence="9" id="KW-1185">Reference proteome</keyword>
<dbReference type="InterPro" id="IPR001453">
    <property type="entry name" value="MoaB/Mog_dom"/>
</dbReference>
<evidence type="ECO:0000256" key="4">
    <source>
        <dbReference type="ARBA" id="ARBA00023150"/>
    </source>
</evidence>
<comment type="cofactor">
    <cofactor evidence="6">
        <name>Mg(2+)</name>
        <dbReference type="ChEBI" id="CHEBI:18420"/>
    </cofactor>
</comment>
<dbReference type="SUPFAM" id="SSF63882">
    <property type="entry name" value="MoeA N-terminal region -like"/>
    <property type="match status" value="1"/>
</dbReference>
<dbReference type="FunFam" id="2.170.190.11:FF:000001">
    <property type="entry name" value="Molybdopterin molybdenumtransferase"/>
    <property type="match status" value="1"/>
</dbReference>
<keyword evidence="6" id="KW-0460">Magnesium</keyword>
<dbReference type="GO" id="GO:0005829">
    <property type="term" value="C:cytosol"/>
    <property type="evidence" value="ECO:0007669"/>
    <property type="project" value="TreeGrafter"/>
</dbReference>
<evidence type="ECO:0000256" key="2">
    <source>
        <dbReference type="ARBA" id="ARBA00005046"/>
    </source>
</evidence>
<comment type="catalytic activity">
    <reaction evidence="5">
        <text>adenylyl-molybdopterin + molybdate = Mo-molybdopterin + AMP + H(+)</text>
        <dbReference type="Rhea" id="RHEA:35047"/>
        <dbReference type="ChEBI" id="CHEBI:15378"/>
        <dbReference type="ChEBI" id="CHEBI:36264"/>
        <dbReference type="ChEBI" id="CHEBI:62727"/>
        <dbReference type="ChEBI" id="CHEBI:71302"/>
        <dbReference type="ChEBI" id="CHEBI:456215"/>
        <dbReference type="EC" id="2.10.1.1"/>
    </reaction>
</comment>
<dbReference type="GO" id="GO:0061599">
    <property type="term" value="F:molybdopterin molybdotransferase activity"/>
    <property type="evidence" value="ECO:0007669"/>
    <property type="project" value="UniProtKB-UniRule"/>
</dbReference>
<evidence type="ECO:0000256" key="5">
    <source>
        <dbReference type="ARBA" id="ARBA00047317"/>
    </source>
</evidence>
<dbReference type="Pfam" id="PF03453">
    <property type="entry name" value="MoeA_N"/>
    <property type="match status" value="1"/>
</dbReference>
<evidence type="ECO:0000256" key="3">
    <source>
        <dbReference type="ARBA" id="ARBA00010763"/>
    </source>
</evidence>
<dbReference type="Gene3D" id="2.170.190.11">
    <property type="entry name" value="Molybdopterin biosynthesis moea protein, domain 3"/>
    <property type="match status" value="1"/>
</dbReference>
<evidence type="ECO:0000256" key="6">
    <source>
        <dbReference type="RuleBase" id="RU365090"/>
    </source>
</evidence>
<comment type="similarity">
    <text evidence="3 6">Belongs to the MoeA family.</text>
</comment>
<dbReference type="InterPro" id="IPR036135">
    <property type="entry name" value="MoeA_linker/N_sf"/>
</dbReference>
<protein>
    <recommendedName>
        <fullName evidence="6">Molybdopterin molybdenumtransferase</fullName>
        <ecNumber evidence="6">2.10.1.1</ecNumber>
    </recommendedName>
</protein>
<name>A0A4Q1C4R7_9BACT</name>
<dbReference type="UniPathway" id="UPA00344"/>
<organism evidence="8 9">
    <name type="scientific">Oleiharenicola lentus</name>
    <dbReference type="NCBI Taxonomy" id="2508720"/>
    <lineage>
        <taxon>Bacteria</taxon>
        <taxon>Pseudomonadati</taxon>
        <taxon>Verrucomicrobiota</taxon>
        <taxon>Opitutia</taxon>
        <taxon>Opitutales</taxon>
        <taxon>Opitutaceae</taxon>
        <taxon>Oleiharenicola</taxon>
    </lineage>
</organism>